<dbReference type="AlphaFoldDB" id="A0A8H5AUZ0"/>
<evidence type="ECO:0008006" key="5">
    <source>
        <dbReference type="Google" id="ProtNLM"/>
    </source>
</evidence>
<evidence type="ECO:0000313" key="4">
    <source>
        <dbReference type="Proteomes" id="UP000567179"/>
    </source>
</evidence>
<dbReference type="Pfam" id="PF05071">
    <property type="entry name" value="NDUFA12"/>
    <property type="match status" value="1"/>
</dbReference>
<protein>
    <recommendedName>
        <fullName evidence="5">NADH dehydrogenase [ubiquinone] 1 alpha subcomplex subunit</fullName>
    </recommendedName>
</protein>
<evidence type="ECO:0000256" key="2">
    <source>
        <dbReference type="SAM" id="MobiDB-lite"/>
    </source>
</evidence>
<reference evidence="3 4" key="1">
    <citation type="journal article" date="2020" name="ISME J.">
        <title>Uncovering the hidden diversity of litter-decomposition mechanisms in mushroom-forming fungi.</title>
        <authorList>
            <person name="Floudas D."/>
            <person name="Bentzer J."/>
            <person name="Ahren D."/>
            <person name="Johansson T."/>
            <person name="Persson P."/>
            <person name="Tunlid A."/>
        </authorList>
    </citation>
    <scope>NUCLEOTIDE SEQUENCE [LARGE SCALE GENOMIC DNA]</scope>
    <source>
        <strain evidence="3 4">CBS 101986</strain>
    </source>
</reference>
<dbReference type="GO" id="GO:0045271">
    <property type="term" value="C:respiratory chain complex I"/>
    <property type="evidence" value="ECO:0007669"/>
    <property type="project" value="InterPro"/>
</dbReference>
<comment type="similarity">
    <text evidence="1">Belongs to the complex I NDUFA12 subunit family.</text>
</comment>
<sequence length="247" mass="27912">MWTRTYTIMSIISRLWNSMRSPVRLIGRDLQGNTYHEAPQPNDPIRPKRFVQYKDKGDEWNHIAGQKRLPVQWSAWLTYTRAHPPTLEELQADVERQQRLLANVARIQARDRAEEEEMLRIRQQDAQQALIDAASVHTRPEAISSSSSVPAPESAPHVLESESEPTSTKAPTVLPPTFLTPSTPRKGKSTGKFRLPSLDWSANDGAAEVPPAPEEKSRIEQKEVPYAPSKPVAETESWTPKAIRRGQ</sequence>
<dbReference type="InterPro" id="IPR052618">
    <property type="entry name" value="ComplexI_NDUFA12"/>
</dbReference>
<dbReference type="PANTHER" id="PTHR32470">
    <property type="entry name" value="ADH DEHYDROGENASE [UBIQUINONE] 1 ALPHA SUBCOMPLEX ASSEMBLY FACTOR 2"/>
    <property type="match status" value="1"/>
</dbReference>
<evidence type="ECO:0000313" key="3">
    <source>
        <dbReference type="EMBL" id="KAF5310612.1"/>
    </source>
</evidence>
<feature type="compositionally biased region" description="Low complexity" evidence="2">
    <location>
        <begin position="141"/>
        <end position="156"/>
    </location>
</feature>
<dbReference type="EMBL" id="JAACJJ010000057">
    <property type="protein sequence ID" value="KAF5310612.1"/>
    <property type="molecule type" value="Genomic_DNA"/>
</dbReference>
<organism evidence="3 4">
    <name type="scientific">Psilocybe cf. subviscida</name>
    <dbReference type="NCBI Taxonomy" id="2480587"/>
    <lineage>
        <taxon>Eukaryota</taxon>
        <taxon>Fungi</taxon>
        <taxon>Dikarya</taxon>
        <taxon>Basidiomycota</taxon>
        <taxon>Agaricomycotina</taxon>
        <taxon>Agaricomycetes</taxon>
        <taxon>Agaricomycetidae</taxon>
        <taxon>Agaricales</taxon>
        <taxon>Agaricineae</taxon>
        <taxon>Strophariaceae</taxon>
        <taxon>Psilocybe</taxon>
    </lineage>
</organism>
<dbReference type="GO" id="GO:0005739">
    <property type="term" value="C:mitochondrion"/>
    <property type="evidence" value="ECO:0007669"/>
    <property type="project" value="TreeGrafter"/>
</dbReference>
<comment type="caution">
    <text evidence="3">The sequence shown here is derived from an EMBL/GenBank/DDBJ whole genome shotgun (WGS) entry which is preliminary data.</text>
</comment>
<dbReference type="OrthoDB" id="10255576at2759"/>
<gene>
    <name evidence="3" type="ORF">D9619_007979</name>
</gene>
<feature type="compositionally biased region" description="Basic and acidic residues" evidence="2">
    <location>
        <begin position="213"/>
        <end position="223"/>
    </location>
</feature>
<evidence type="ECO:0000256" key="1">
    <source>
        <dbReference type="ARBA" id="ARBA00007355"/>
    </source>
</evidence>
<dbReference type="PANTHER" id="PTHR32470:SF2">
    <property type="entry name" value="NADH DEHYDROGENASE [UBIQUINONE] 1 ALPHA SUBCOMPLEX ASSEMBLY FACTOR 2"/>
    <property type="match status" value="1"/>
</dbReference>
<keyword evidence="4" id="KW-1185">Reference proteome</keyword>
<dbReference type="Proteomes" id="UP000567179">
    <property type="component" value="Unassembled WGS sequence"/>
</dbReference>
<dbReference type="InterPro" id="IPR007763">
    <property type="entry name" value="NDUFA12"/>
</dbReference>
<proteinExistence type="inferred from homology"/>
<dbReference type="GO" id="GO:0032981">
    <property type="term" value="P:mitochondrial respiratory chain complex I assembly"/>
    <property type="evidence" value="ECO:0007669"/>
    <property type="project" value="TreeGrafter"/>
</dbReference>
<feature type="region of interest" description="Disordered" evidence="2">
    <location>
        <begin position="137"/>
        <end position="247"/>
    </location>
</feature>
<name>A0A8H5AUZ0_9AGAR</name>
<accession>A0A8H5AUZ0</accession>